<accession>A0ABV1AB12</accession>
<comment type="caution">
    <text evidence="1">The sequence shown here is derived from an EMBL/GenBank/DDBJ whole genome shotgun (WGS) entry which is preliminary data.</text>
</comment>
<reference evidence="1 2" key="1">
    <citation type="submission" date="2021-06" db="EMBL/GenBank/DDBJ databases">
        <authorList>
            <person name="Palmer J.M."/>
        </authorList>
    </citation>
    <scope>NUCLEOTIDE SEQUENCE [LARGE SCALE GENOMIC DNA]</scope>
    <source>
        <strain evidence="1 2">AS_MEX2019</strain>
        <tissue evidence="1">Muscle</tissue>
    </source>
</reference>
<evidence type="ECO:0000313" key="2">
    <source>
        <dbReference type="Proteomes" id="UP001469553"/>
    </source>
</evidence>
<name>A0ABV1AB12_9TELE</name>
<proteinExistence type="predicted"/>
<organism evidence="1 2">
    <name type="scientific">Ameca splendens</name>
    <dbReference type="NCBI Taxonomy" id="208324"/>
    <lineage>
        <taxon>Eukaryota</taxon>
        <taxon>Metazoa</taxon>
        <taxon>Chordata</taxon>
        <taxon>Craniata</taxon>
        <taxon>Vertebrata</taxon>
        <taxon>Euteleostomi</taxon>
        <taxon>Actinopterygii</taxon>
        <taxon>Neopterygii</taxon>
        <taxon>Teleostei</taxon>
        <taxon>Neoteleostei</taxon>
        <taxon>Acanthomorphata</taxon>
        <taxon>Ovalentaria</taxon>
        <taxon>Atherinomorphae</taxon>
        <taxon>Cyprinodontiformes</taxon>
        <taxon>Goodeidae</taxon>
        <taxon>Ameca</taxon>
    </lineage>
</organism>
<dbReference type="EMBL" id="JAHRIP010086850">
    <property type="protein sequence ID" value="MEQ2315565.1"/>
    <property type="molecule type" value="Genomic_DNA"/>
</dbReference>
<sequence>KNELKLEGETNQMRTHQHPHFPHFFSCDLMKLLPAWSLHHVSWWKGGNLSHISREESHTFSCTKQSGLSQARQNREGYSISRSCAAVVRPRSALFHPVIHN</sequence>
<evidence type="ECO:0000313" key="1">
    <source>
        <dbReference type="EMBL" id="MEQ2315565.1"/>
    </source>
</evidence>
<dbReference type="Proteomes" id="UP001469553">
    <property type="component" value="Unassembled WGS sequence"/>
</dbReference>
<feature type="non-terminal residue" evidence="1">
    <location>
        <position position="1"/>
    </location>
</feature>
<protein>
    <submittedName>
        <fullName evidence="1">Uncharacterized protein</fullName>
    </submittedName>
</protein>
<keyword evidence="2" id="KW-1185">Reference proteome</keyword>
<gene>
    <name evidence="1" type="ORF">AMECASPLE_023741</name>
</gene>